<dbReference type="Gene3D" id="1.25.40.20">
    <property type="entry name" value="Ankyrin repeat-containing domain"/>
    <property type="match status" value="1"/>
</dbReference>
<dbReference type="InterPro" id="IPR036770">
    <property type="entry name" value="Ankyrin_rpt-contain_sf"/>
</dbReference>
<dbReference type="AlphaFoldDB" id="A0AAN8MXZ9"/>
<dbReference type="InterPro" id="IPR002110">
    <property type="entry name" value="Ankyrin_rpt"/>
</dbReference>
<organism evidence="1 2">
    <name type="scientific">Arthrobotrys conoides</name>
    <dbReference type="NCBI Taxonomy" id="74498"/>
    <lineage>
        <taxon>Eukaryota</taxon>
        <taxon>Fungi</taxon>
        <taxon>Dikarya</taxon>
        <taxon>Ascomycota</taxon>
        <taxon>Pezizomycotina</taxon>
        <taxon>Orbiliomycetes</taxon>
        <taxon>Orbiliales</taxon>
        <taxon>Orbiliaceae</taxon>
        <taxon>Arthrobotrys</taxon>
    </lineage>
</organism>
<dbReference type="InterPro" id="IPR043136">
    <property type="entry name" value="B30.2/SPRY_sf"/>
</dbReference>
<proteinExistence type="predicted"/>
<dbReference type="SMART" id="SM00248">
    <property type="entry name" value="ANK"/>
    <property type="match status" value="4"/>
</dbReference>
<dbReference type="Proteomes" id="UP001307849">
    <property type="component" value="Unassembled WGS sequence"/>
</dbReference>
<reference evidence="1 2" key="1">
    <citation type="submission" date="2019-10" db="EMBL/GenBank/DDBJ databases">
        <authorList>
            <person name="Palmer J.M."/>
        </authorList>
    </citation>
    <scope>NUCLEOTIDE SEQUENCE [LARGE SCALE GENOMIC DNA]</scope>
    <source>
        <strain evidence="1 2">TWF506</strain>
    </source>
</reference>
<keyword evidence="2" id="KW-1185">Reference proteome</keyword>
<sequence>MVNIKQSNEDDLVKAQNNTSRNPLALAVYEYWVDAVRLLIELGADPHDDNLYGGNCFHMLIGNQHNDEKVELEIAGILLEVSVNCAKSNLEGYTPLSSAVRHTKKLYLAEFLLRKYFELGKISNGNTDILIDPMGNIFHWAAENSVADMFHKIQQILRHNGLPLDGIQALLYQVNFAGDTPIHTAISDLDLEVIQEILTTFPDLRTRKSPWGKCFLSNMSEELMRKYFMARSEVPHLLKDPRSDLFKAKEVFAYILECTPPISLFIFEDNLFDRNSTMLQHINLGTISSKYGYPFMDASDTAIRENLHRDIEYNLPKYMTTVFADHPVPPGESFYFEVHISNASRDPGGRYSSQFSDWEDLFPRLRAPYEPFELRIGFQSFGSWQATLLSFDGKGSSLGWFGNGKYVKYEVPEWPLIPGAHTYYVGCGINRLQNEIFQTYNGVVQNVIELKDPGRYTPWLTFAWGYSDVKFNFGTEPSQPEPANDPDRVWDGSFLDSFGLQEDLGP</sequence>
<protein>
    <submittedName>
        <fullName evidence="1">Uncharacterized protein</fullName>
    </submittedName>
</protein>
<dbReference type="EMBL" id="JAVHJM010000012">
    <property type="protein sequence ID" value="KAK6500997.1"/>
    <property type="molecule type" value="Genomic_DNA"/>
</dbReference>
<name>A0AAN8MXZ9_9PEZI</name>
<comment type="caution">
    <text evidence="1">The sequence shown here is derived from an EMBL/GenBank/DDBJ whole genome shotgun (WGS) entry which is preliminary data.</text>
</comment>
<gene>
    <name evidence="1" type="ORF">TWF506_003753</name>
</gene>
<dbReference type="SUPFAM" id="SSF48403">
    <property type="entry name" value="Ankyrin repeat"/>
    <property type="match status" value="1"/>
</dbReference>
<accession>A0AAN8MXZ9</accession>
<evidence type="ECO:0000313" key="1">
    <source>
        <dbReference type="EMBL" id="KAK6500997.1"/>
    </source>
</evidence>
<evidence type="ECO:0000313" key="2">
    <source>
        <dbReference type="Proteomes" id="UP001307849"/>
    </source>
</evidence>
<dbReference type="Gene3D" id="2.60.120.920">
    <property type="match status" value="1"/>
</dbReference>